<keyword evidence="1" id="KW-0521">NADP</keyword>
<dbReference type="PRINTS" id="PR00080">
    <property type="entry name" value="SDRFAMILY"/>
</dbReference>
<dbReference type="SUPFAM" id="SSF51735">
    <property type="entry name" value="NAD(P)-binding Rossmann-fold domains"/>
    <property type="match status" value="1"/>
</dbReference>
<keyword evidence="4" id="KW-1185">Reference proteome</keyword>
<evidence type="ECO:0000313" key="3">
    <source>
        <dbReference type="EMBL" id="KAJ4778830.1"/>
    </source>
</evidence>
<dbReference type="PANTHER" id="PTHR42898">
    <property type="entry name" value="TROPINONE REDUCTASE"/>
    <property type="match status" value="1"/>
</dbReference>
<dbReference type="GO" id="GO:0016491">
    <property type="term" value="F:oxidoreductase activity"/>
    <property type="evidence" value="ECO:0007669"/>
    <property type="project" value="UniProtKB-KW"/>
</dbReference>
<dbReference type="InterPro" id="IPR045000">
    <property type="entry name" value="TR"/>
</dbReference>
<dbReference type="EMBL" id="JAMFTS010000003">
    <property type="protein sequence ID" value="KAJ4778830.1"/>
    <property type="molecule type" value="Genomic_DNA"/>
</dbReference>
<reference evidence="3" key="1">
    <citation type="submission" date="2022-08" db="EMBL/GenBank/DDBJ databases">
        <authorList>
            <person name="Marques A."/>
        </authorList>
    </citation>
    <scope>NUCLEOTIDE SEQUENCE</scope>
    <source>
        <strain evidence="3">RhyPub2mFocal</strain>
        <tissue evidence="3">Leaves</tissue>
    </source>
</reference>
<dbReference type="Gene3D" id="3.40.50.720">
    <property type="entry name" value="NAD(P)-binding Rossmann-like Domain"/>
    <property type="match status" value="1"/>
</dbReference>
<gene>
    <name evidence="3" type="ORF">LUZ62_063087</name>
</gene>
<dbReference type="Proteomes" id="UP001140206">
    <property type="component" value="Chromosome 3"/>
</dbReference>
<dbReference type="PRINTS" id="PR00081">
    <property type="entry name" value="GDHRDH"/>
</dbReference>
<proteinExistence type="predicted"/>
<dbReference type="PANTHER" id="PTHR42898:SF6">
    <property type="entry name" value="NADP-DEPENDENT MANNITOL DEHYDROGENASE"/>
    <property type="match status" value="1"/>
</dbReference>
<dbReference type="InterPro" id="IPR036291">
    <property type="entry name" value="NAD(P)-bd_dom_sf"/>
</dbReference>
<organism evidence="3 4">
    <name type="scientific">Rhynchospora pubera</name>
    <dbReference type="NCBI Taxonomy" id="906938"/>
    <lineage>
        <taxon>Eukaryota</taxon>
        <taxon>Viridiplantae</taxon>
        <taxon>Streptophyta</taxon>
        <taxon>Embryophyta</taxon>
        <taxon>Tracheophyta</taxon>
        <taxon>Spermatophyta</taxon>
        <taxon>Magnoliopsida</taxon>
        <taxon>Liliopsida</taxon>
        <taxon>Poales</taxon>
        <taxon>Cyperaceae</taxon>
        <taxon>Cyperoideae</taxon>
        <taxon>Rhynchosporeae</taxon>
        <taxon>Rhynchospora</taxon>
    </lineage>
</organism>
<name>A0AAV8EGU7_9POAL</name>
<keyword evidence="2" id="KW-0560">Oxidoreductase</keyword>
<accession>A0AAV8EGU7</accession>
<dbReference type="AlphaFoldDB" id="A0AAV8EGU7"/>
<evidence type="ECO:0000256" key="2">
    <source>
        <dbReference type="ARBA" id="ARBA00023002"/>
    </source>
</evidence>
<protein>
    <submittedName>
        <fullName evidence="3">NAD(P)-binding Rossmann-fold superfamily protein</fullName>
    </submittedName>
</protein>
<sequence length="261" mass="28039">MDNERWSMKGATALVTGGSKGIGRGIVEELARFGVSVHTCCRHEEELNAMLNQWRSINLHVTGSICDVSNRAERERLMDEVQTTFNGKLDILINNVGGLGPGMKPATEFTSEDYSSLMATNFDSSFHLCQLAHPLLKASGRGSVVFISSTVGTAGYAEGLAVYCSTKGALNQMAKALACEWARDNIRVNCVAPGWITTPMSKSVADNEQIFKQITSRIPLGRLGQPEEVASIVMFLCLPAASFITGTVICVDGGQTSNISV</sequence>
<dbReference type="InterPro" id="IPR002347">
    <property type="entry name" value="SDR_fam"/>
</dbReference>
<dbReference type="Pfam" id="PF13561">
    <property type="entry name" value="adh_short_C2"/>
    <property type="match status" value="1"/>
</dbReference>
<dbReference type="FunFam" id="3.40.50.720:FF:000084">
    <property type="entry name" value="Short-chain dehydrogenase reductase"/>
    <property type="match status" value="1"/>
</dbReference>
<comment type="caution">
    <text evidence="3">The sequence shown here is derived from an EMBL/GenBank/DDBJ whole genome shotgun (WGS) entry which is preliminary data.</text>
</comment>
<evidence type="ECO:0000313" key="4">
    <source>
        <dbReference type="Proteomes" id="UP001140206"/>
    </source>
</evidence>
<evidence type="ECO:0000256" key="1">
    <source>
        <dbReference type="ARBA" id="ARBA00022857"/>
    </source>
</evidence>